<comment type="catalytic activity">
    <reaction evidence="4">
        <text>L-arginyl-[protein] + 2 S-adenosyl-L-methionine = N(omega),N(omega)-dimethyl-L-arginyl-[protein] + 2 S-adenosyl-L-homocysteine + 2 H(+)</text>
        <dbReference type="Rhea" id="RHEA:48096"/>
        <dbReference type="Rhea" id="RHEA-COMP:10532"/>
        <dbReference type="Rhea" id="RHEA-COMP:11991"/>
        <dbReference type="ChEBI" id="CHEBI:15378"/>
        <dbReference type="ChEBI" id="CHEBI:29965"/>
        <dbReference type="ChEBI" id="CHEBI:57856"/>
        <dbReference type="ChEBI" id="CHEBI:59789"/>
        <dbReference type="ChEBI" id="CHEBI:61897"/>
        <dbReference type="EC" id="2.1.1.319"/>
    </reaction>
    <physiologicalReaction direction="left-to-right" evidence="4">
        <dbReference type="Rhea" id="RHEA:48097"/>
    </physiologicalReaction>
</comment>
<feature type="domain" description="C2H2-type" evidence="8">
    <location>
        <begin position="51"/>
        <end position="72"/>
    </location>
</feature>
<evidence type="ECO:0000313" key="10">
    <source>
        <dbReference type="Proteomes" id="UP001279734"/>
    </source>
</evidence>
<dbReference type="SUPFAM" id="SSF57667">
    <property type="entry name" value="beta-beta-alpha zinc fingers"/>
    <property type="match status" value="1"/>
</dbReference>
<dbReference type="InterPro" id="IPR025799">
    <property type="entry name" value="Arg_MeTrfase"/>
</dbReference>
<reference evidence="9" key="1">
    <citation type="submission" date="2023-05" db="EMBL/GenBank/DDBJ databases">
        <title>Nepenthes gracilis genome sequencing.</title>
        <authorList>
            <person name="Fukushima K."/>
        </authorList>
    </citation>
    <scope>NUCLEOTIDE SEQUENCE</scope>
    <source>
        <strain evidence="9">SING2019-196</strain>
    </source>
</reference>
<dbReference type="InterPro" id="IPR055135">
    <property type="entry name" value="PRMT_dom"/>
</dbReference>
<keyword evidence="10" id="KW-1185">Reference proteome</keyword>
<evidence type="ECO:0000256" key="4">
    <source>
        <dbReference type="ARBA" id="ARBA00047384"/>
    </source>
</evidence>
<name>A0AAD3SQ56_NEPGR</name>
<comment type="catalytic activity">
    <reaction evidence="5">
        <text>L-arginyl-[protein] + S-adenosyl-L-methionine = N(omega)-methyl-L-arginyl-[protein] + S-adenosyl-L-homocysteine + H(+)</text>
        <dbReference type="Rhea" id="RHEA:48100"/>
        <dbReference type="Rhea" id="RHEA-COMP:10532"/>
        <dbReference type="Rhea" id="RHEA-COMP:11990"/>
        <dbReference type="ChEBI" id="CHEBI:15378"/>
        <dbReference type="ChEBI" id="CHEBI:29965"/>
        <dbReference type="ChEBI" id="CHEBI:57856"/>
        <dbReference type="ChEBI" id="CHEBI:59789"/>
        <dbReference type="ChEBI" id="CHEBI:65280"/>
    </reaction>
    <physiologicalReaction direction="left-to-right" evidence="5">
        <dbReference type="Rhea" id="RHEA:48101"/>
    </physiologicalReaction>
</comment>
<dbReference type="EMBL" id="BSYO01000015">
    <property type="protein sequence ID" value="GMH15458.1"/>
    <property type="molecule type" value="Genomic_DNA"/>
</dbReference>
<protein>
    <recommendedName>
        <fullName evidence="8">C2H2-type domain-containing protein</fullName>
    </recommendedName>
</protein>
<keyword evidence="1 6" id="KW-0489">Methyltransferase</keyword>
<keyword evidence="3 6" id="KW-0949">S-adenosyl-L-methionine</keyword>
<feature type="region of interest" description="Disordered" evidence="7">
    <location>
        <begin position="1"/>
        <end position="39"/>
    </location>
</feature>
<dbReference type="GO" id="GO:0042054">
    <property type="term" value="F:histone methyltransferase activity"/>
    <property type="evidence" value="ECO:0007669"/>
    <property type="project" value="TreeGrafter"/>
</dbReference>
<dbReference type="Proteomes" id="UP001279734">
    <property type="component" value="Unassembled WGS sequence"/>
</dbReference>
<comment type="caution">
    <text evidence="9">The sequence shown here is derived from an EMBL/GenBank/DDBJ whole genome shotgun (WGS) entry which is preliminary data.</text>
</comment>
<evidence type="ECO:0000256" key="3">
    <source>
        <dbReference type="ARBA" id="ARBA00022691"/>
    </source>
</evidence>
<dbReference type="GO" id="GO:0032259">
    <property type="term" value="P:methylation"/>
    <property type="evidence" value="ECO:0007669"/>
    <property type="project" value="UniProtKB-KW"/>
</dbReference>
<dbReference type="InterPro" id="IPR013087">
    <property type="entry name" value="Znf_C2H2_type"/>
</dbReference>
<evidence type="ECO:0000256" key="1">
    <source>
        <dbReference type="ARBA" id="ARBA00022603"/>
    </source>
</evidence>
<dbReference type="Gene3D" id="2.70.160.11">
    <property type="entry name" value="Hnrnp arginine n-methyltransferase1"/>
    <property type="match status" value="1"/>
</dbReference>
<feature type="compositionally biased region" description="Acidic residues" evidence="7">
    <location>
        <begin position="13"/>
        <end position="39"/>
    </location>
</feature>
<evidence type="ECO:0000256" key="5">
    <source>
        <dbReference type="ARBA" id="ARBA00049303"/>
    </source>
</evidence>
<dbReference type="InterPro" id="IPR041698">
    <property type="entry name" value="Methyltransf_25"/>
</dbReference>
<dbReference type="PANTHER" id="PTHR11006:SF89">
    <property type="entry name" value="PROTEIN ARGININE N-METHYLTRANSFERASE 3-RELATED"/>
    <property type="match status" value="1"/>
</dbReference>
<evidence type="ECO:0000256" key="6">
    <source>
        <dbReference type="PROSITE-ProRule" id="PRU01015"/>
    </source>
</evidence>
<dbReference type="Pfam" id="PF12756">
    <property type="entry name" value="zf-C2H2_2"/>
    <property type="match status" value="1"/>
</dbReference>
<gene>
    <name evidence="9" type="ORF">Nepgr_017299</name>
</gene>
<evidence type="ECO:0000259" key="8">
    <source>
        <dbReference type="PROSITE" id="PS00028"/>
    </source>
</evidence>
<evidence type="ECO:0000256" key="2">
    <source>
        <dbReference type="ARBA" id="ARBA00022679"/>
    </source>
</evidence>
<dbReference type="AlphaFoldDB" id="A0AAD3SQ56"/>
<dbReference type="InterPro" id="IPR029063">
    <property type="entry name" value="SAM-dependent_MTases_sf"/>
</dbReference>
<dbReference type="Pfam" id="PF22528">
    <property type="entry name" value="PRMT_C"/>
    <property type="match status" value="1"/>
</dbReference>
<sequence length="634" mass="70462">MASNAAKCREFGEFAENEEDESSSEEEAADGWDDWNEDENQEASENTEFKCLFCDSVYSSCDSLFEHCTSTHFFDFRSIKKTLALDFYASFKLVNYVRHMVAGNRCWSCHILCNSNQDLQNHLHWVDIRKDLKLLWENDKYLQPFMQEDPLLYSFDAVEDGEEDQCMTLVDKEELLRDLRETGIVSSDDEIVNDTYACLSCATKENGIKDLTVISSGCLNVLGLSKNVVVNGDVAKEVNCSSSKKQRDKTVRVSFANVLASGISKVNEHYFGSYSSYGIHREMLSDKVRMDAYRQAILENPSLLNGAVVMDVGCGTGILSLFAAQAGASSVIAVEASEKMARVATQVVKENGLSWSENYKGDDHYTGIVKVVHGMVEELDKSLLIQTHSIDILLSEWMGYCLLYESMLSSVLFARDKWLKPGGAILPDTATMFAAGFGRGGTSLPFWENVYGFDMSCVGKELVEDAAETPIVDIIDSGDIVTMTVVLQTFDLATMKVEDMDFTACIELEPNSTTPMESTVWCHGVVLWFETAFTSRFCKEKPTILSTSPYTSKTHWSQTIFTLKEPIALSSENNPNAAKSATVGTDSRAAAKIQLRISVVRAAQHRSIDISLETTAVGHDGMKHSLPVQMFNLC</sequence>
<dbReference type="FunFam" id="3.40.50.150:FF:000016">
    <property type="entry name" value="Protein arginine N-methyltransferase 6"/>
    <property type="match status" value="1"/>
</dbReference>
<evidence type="ECO:0000313" key="9">
    <source>
        <dbReference type="EMBL" id="GMH15458.1"/>
    </source>
</evidence>
<dbReference type="SUPFAM" id="SSF53335">
    <property type="entry name" value="S-adenosyl-L-methionine-dependent methyltransferases"/>
    <property type="match status" value="1"/>
</dbReference>
<dbReference type="CDD" id="cd02440">
    <property type="entry name" value="AdoMet_MTases"/>
    <property type="match status" value="1"/>
</dbReference>
<dbReference type="InterPro" id="IPR036236">
    <property type="entry name" value="Znf_C2H2_sf"/>
</dbReference>
<dbReference type="PROSITE" id="PS51678">
    <property type="entry name" value="SAM_MT_PRMT"/>
    <property type="match status" value="1"/>
</dbReference>
<proteinExistence type="predicted"/>
<accession>A0AAD3SQ56</accession>
<dbReference type="PROSITE" id="PS00028">
    <property type="entry name" value="ZINC_FINGER_C2H2_1"/>
    <property type="match status" value="1"/>
</dbReference>
<dbReference type="GO" id="GO:0005634">
    <property type="term" value="C:nucleus"/>
    <property type="evidence" value="ECO:0007669"/>
    <property type="project" value="TreeGrafter"/>
</dbReference>
<evidence type="ECO:0000256" key="7">
    <source>
        <dbReference type="SAM" id="MobiDB-lite"/>
    </source>
</evidence>
<dbReference type="Gene3D" id="3.40.50.150">
    <property type="entry name" value="Vaccinia Virus protein VP39"/>
    <property type="match status" value="1"/>
</dbReference>
<organism evidence="9 10">
    <name type="scientific">Nepenthes gracilis</name>
    <name type="common">Slender pitcher plant</name>
    <dbReference type="NCBI Taxonomy" id="150966"/>
    <lineage>
        <taxon>Eukaryota</taxon>
        <taxon>Viridiplantae</taxon>
        <taxon>Streptophyta</taxon>
        <taxon>Embryophyta</taxon>
        <taxon>Tracheophyta</taxon>
        <taxon>Spermatophyta</taxon>
        <taxon>Magnoliopsida</taxon>
        <taxon>eudicotyledons</taxon>
        <taxon>Gunneridae</taxon>
        <taxon>Pentapetalae</taxon>
        <taxon>Caryophyllales</taxon>
        <taxon>Nepenthaceae</taxon>
        <taxon>Nepenthes</taxon>
    </lineage>
</organism>
<dbReference type="Pfam" id="PF13649">
    <property type="entry name" value="Methyltransf_25"/>
    <property type="match status" value="1"/>
</dbReference>
<dbReference type="InterPro" id="IPR041661">
    <property type="entry name" value="ZN622/Rei1/Reh1_Znf-C2H2"/>
</dbReference>
<dbReference type="PANTHER" id="PTHR11006">
    <property type="entry name" value="PROTEIN ARGININE N-METHYLTRANSFERASE"/>
    <property type="match status" value="1"/>
</dbReference>
<keyword evidence="2 6" id="KW-0808">Transferase</keyword>
<dbReference type="GO" id="GO:0035242">
    <property type="term" value="F:protein-arginine omega-N asymmetric methyltransferase activity"/>
    <property type="evidence" value="ECO:0007669"/>
    <property type="project" value="UniProtKB-EC"/>
</dbReference>